<organism evidence="5">
    <name type="scientific">Notodromas monacha</name>
    <dbReference type="NCBI Taxonomy" id="399045"/>
    <lineage>
        <taxon>Eukaryota</taxon>
        <taxon>Metazoa</taxon>
        <taxon>Ecdysozoa</taxon>
        <taxon>Arthropoda</taxon>
        <taxon>Crustacea</taxon>
        <taxon>Oligostraca</taxon>
        <taxon>Ostracoda</taxon>
        <taxon>Podocopa</taxon>
        <taxon>Podocopida</taxon>
        <taxon>Cypridocopina</taxon>
        <taxon>Cypridoidea</taxon>
        <taxon>Cyprididae</taxon>
        <taxon>Notodromas</taxon>
    </lineage>
</organism>
<dbReference type="SUPFAM" id="SSF56801">
    <property type="entry name" value="Acetyl-CoA synthetase-like"/>
    <property type="match status" value="1"/>
</dbReference>
<dbReference type="OrthoDB" id="6378093at2759"/>
<dbReference type="PANTHER" id="PTHR24096">
    <property type="entry name" value="LONG-CHAIN-FATTY-ACID--COA LIGASE"/>
    <property type="match status" value="1"/>
</dbReference>
<dbReference type="PANTHER" id="PTHR24096:SF422">
    <property type="entry name" value="BCDNA.GH02901"/>
    <property type="match status" value="1"/>
</dbReference>
<dbReference type="Gene3D" id="3.40.50.12780">
    <property type="entry name" value="N-terminal domain of ligase-like"/>
    <property type="match status" value="1"/>
</dbReference>
<dbReference type="GO" id="GO:0016405">
    <property type="term" value="F:CoA-ligase activity"/>
    <property type="evidence" value="ECO:0007669"/>
    <property type="project" value="TreeGrafter"/>
</dbReference>
<gene>
    <name evidence="5" type="ORF">NMOB1V02_LOCUS8020</name>
</gene>
<evidence type="ECO:0000256" key="2">
    <source>
        <dbReference type="ARBA" id="ARBA00023140"/>
    </source>
</evidence>
<evidence type="ECO:0000259" key="4">
    <source>
        <dbReference type="Pfam" id="PF13193"/>
    </source>
</evidence>
<dbReference type="InterPro" id="IPR045851">
    <property type="entry name" value="AMP-bd_C_sf"/>
</dbReference>
<dbReference type="Proteomes" id="UP000678499">
    <property type="component" value="Unassembled WGS sequence"/>
</dbReference>
<sequence length="274" mass="31005">QVNYMVMYPNDAMYLAKVDDWSMYDLSCVTKFCAGASMLPPSTVRAMRKMFPNLSRPIGQIYGSTEMLLAITSNSLMCPETEAGIGVLNPYTKCKVVSLEDNRALGPNERGEFWIHTPFLMKNYRNRPDLTENAVTPDGWYKTGDYGYYDNNQHLHIVDRVKDLIHLSSGEILSPSEIEDVILQHDWVFQVGVTGVKTGNDLSTKPRAFVVLKKDAPEVKTEDIINFVQNRAKNVLLHITGGAEFVDSLVTSPAGKIYRIKLREDFSNRQQMRV</sequence>
<feature type="non-terminal residue" evidence="5">
    <location>
        <position position="1"/>
    </location>
</feature>
<keyword evidence="2" id="KW-0576">Peroxisome</keyword>
<accession>A0A7R9BSD9</accession>
<dbReference type="EMBL" id="OA884156">
    <property type="protein sequence ID" value="CAD7280360.1"/>
    <property type="molecule type" value="Genomic_DNA"/>
</dbReference>
<keyword evidence="6" id="KW-1185">Reference proteome</keyword>
<dbReference type="Pfam" id="PF00501">
    <property type="entry name" value="AMP-binding"/>
    <property type="match status" value="1"/>
</dbReference>
<dbReference type="Gene3D" id="3.30.300.30">
    <property type="match status" value="1"/>
</dbReference>
<evidence type="ECO:0000313" key="5">
    <source>
        <dbReference type="EMBL" id="CAD7280360.1"/>
    </source>
</evidence>
<dbReference type="InterPro" id="IPR000873">
    <property type="entry name" value="AMP-dep_synth/lig_dom"/>
</dbReference>
<reference evidence="5" key="1">
    <citation type="submission" date="2020-11" db="EMBL/GenBank/DDBJ databases">
        <authorList>
            <person name="Tran Van P."/>
        </authorList>
    </citation>
    <scope>NUCLEOTIDE SEQUENCE</scope>
</reference>
<dbReference type="GO" id="GO:0005777">
    <property type="term" value="C:peroxisome"/>
    <property type="evidence" value="ECO:0007669"/>
    <property type="project" value="UniProtKB-SubCell"/>
</dbReference>
<evidence type="ECO:0000256" key="1">
    <source>
        <dbReference type="ARBA" id="ARBA00004275"/>
    </source>
</evidence>
<comment type="subcellular location">
    <subcellularLocation>
        <location evidence="1">Peroxisome</location>
    </subcellularLocation>
</comment>
<dbReference type="AlphaFoldDB" id="A0A7R9BSD9"/>
<name>A0A7R9BSD9_9CRUS</name>
<evidence type="ECO:0000313" key="6">
    <source>
        <dbReference type="Proteomes" id="UP000678499"/>
    </source>
</evidence>
<dbReference type="InterPro" id="IPR025110">
    <property type="entry name" value="AMP-bd_C"/>
</dbReference>
<evidence type="ECO:0000259" key="3">
    <source>
        <dbReference type="Pfam" id="PF00501"/>
    </source>
</evidence>
<dbReference type="Pfam" id="PF13193">
    <property type="entry name" value="AMP-binding_C"/>
    <property type="match status" value="1"/>
</dbReference>
<protein>
    <recommendedName>
        <fullName evidence="7">Luciferase</fullName>
    </recommendedName>
</protein>
<dbReference type="EMBL" id="CAJPEX010002119">
    <property type="protein sequence ID" value="CAG0920512.1"/>
    <property type="molecule type" value="Genomic_DNA"/>
</dbReference>
<feature type="domain" description="AMP-dependent synthetase/ligase" evidence="3">
    <location>
        <begin position="22"/>
        <end position="124"/>
    </location>
</feature>
<evidence type="ECO:0008006" key="7">
    <source>
        <dbReference type="Google" id="ProtNLM"/>
    </source>
</evidence>
<dbReference type="InterPro" id="IPR042099">
    <property type="entry name" value="ANL_N_sf"/>
</dbReference>
<proteinExistence type="predicted"/>
<feature type="domain" description="AMP-binding enzyme C-terminal" evidence="4">
    <location>
        <begin position="177"/>
        <end position="256"/>
    </location>
</feature>